<dbReference type="PROSITE" id="PS50211">
    <property type="entry name" value="DENN"/>
    <property type="match status" value="1"/>
</dbReference>
<accession>A0A6G1GUG1</accession>
<dbReference type="InterPro" id="IPR024224">
    <property type="entry name" value="DENND6"/>
</dbReference>
<dbReference type="Proteomes" id="UP000800041">
    <property type="component" value="Unassembled WGS sequence"/>
</dbReference>
<comment type="similarity">
    <text evidence="1">Belongs to the DENND6 family.</text>
</comment>
<keyword evidence="4" id="KW-1185">Reference proteome</keyword>
<proteinExistence type="inferred from homology"/>
<dbReference type="OrthoDB" id="10265409at2759"/>
<dbReference type="EMBL" id="ML977168">
    <property type="protein sequence ID" value="KAF1984427.1"/>
    <property type="molecule type" value="Genomic_DNA"/>
</dbReference>
<dbReference type="GO" id="GO:0055037">
    <property type="term" value="C:recycling endosome"/>
    <property type="evidence" value="ECO:0007669"/>
    <property type="project" value="TreeGrafter"/>
</dbReference>
<evidence type="ECO:0000259" key="2">
    <source>
        <dbReference type="PROSITE" id="PS50211"/>
    </source>
</evidence>
<dbReference type="GO" id="GO:0005085">
    <property type="term" value="F:guanyl-nucleotide exchange factor activity"/>
    <property type="evidence" value="ECO:0007669"/>
    <property type="project" value="InterPro"/>
</dbReference>
<dbReference type="AlphaFoldDB" id="A0A6G1GUG1"/>
<gene>
    <name evidence="3" type="ORF">K402DRAFT_406104</name>
</gene>
<dbReference type="InterPro" id="IPR037516">
    <property type="entry name" value="Tripartite_DENN"/>
</dbReference>
<reference evidence="3" key="1">
    <citation type="journal article" date="2020" name="Stud. Mycol.">
        <title>101 Dothideomycetes genomes: a test case for predicting lifestyles and emergence of pathogens.</title>
        <authorList>
            <person name="Haridas S."/>
            <person name="Albert R."/>
            <person name="Binder M."/>
            <person name="Bloem J."/>
            <person name="Labutti K."/>
            <person name="Salamov A."/>
            <person name="Andreopoulos B."/>
            <person name="Baker S."/>
            <person name="Barry K."/>
            <person name="Bills G."/>
            <person name="Bluhm B."/>
            <person name="Cannon C."/>
            <person name="Castanera R."/>
            <person name="Culley D."/>
            <person name="Daum C."/>
            <person name="Ezra D."/>
            <person name="Gonzalez J."/>
            <person name="Henrissat B."/>
            <person name="Kuo A."/>
            <person name="Liang C."/>
            <person name="Lipzen A."/>
            <person name="Lutzoni F."/>
            <person name="Magnuson J."/>
            <person name="Mondo S."/>
            <person name="Nolan M."/>
            <person name="Ohm R."/>
            <person name="Pangilinan J."/>
            <person name="Park H.-J."/>
            <person name="Ramirez L."/>
            <person name="Alfaro M."/>
            <person name="Sun H."/>
            <person name="Tritt A."/>
            <person name="Yoshinaga Y."/>
            <person name="Zwiers L.-H."/>
            <person name="Turgeon B."/>
            <person name="Goodwin S."/>
            <person name="Spatafora J."/>
            <person name="Crous P."/>
            <person name="Grigoriev I."/>
        </authorList>
    </citation>
    <scope>NUCLEOTIDE SEQUENCE</scope>
    <source>
        <strain evidence="3">CBS 113979</strain>
    </source>
</reference>
<evidence type="ECO:0000313" key="3">
    <source>
        <dbReference type="EMBL" id="KAF1984427.1"/>
    </source>
</evidence>
<sequence>MEKLKQLALRPKRRSELTAAGLRHWVLAFVVCNFNVDLGPEIELVYPPSIEFSQSDLLAMCFSSFPERHDTEIVDDISFQYSIRNNSPDVRLDSPHAPYGSASDLYGHCVFRQEYDRRTKRSFNQKSLVLISNHDFPALYLAILQKMTASGLISDPSALEAACAEIASWPAPSIGRLELPFLGSVFVLEIAPHAAFPMQGLPTPLAMQQATRLALYAYQPVGIWSKLIPCMPSLSELYVLFEKLLICESVIVLARSPQLCSEFVSAMKDLIRPVPYAGIVRPYVVMQSDFISMGIDGGMPRPIIVGITNPFLLQRILGSMDKSGRPKPHVISLNDSGEPLDTVPLKPQRSQRHNKTLGAAEASGPGKKYLKSDHSFMKEISNMMKSEASSEMVGSVVRRHFAELSAQFLSPVHRYLATSMSSTSVLSPGGNVQYGNFSEAEFLKSLGKFGTSVNFRGQNPIQRHRARDGLYEQFCRSPNFYSWLEMKLSLEKEASAGLLSQSPTKPG</sequence>
<dbReference type="PANTHER" id="PTHR13677:SF0">
    <property type="entry name" value="LD41638P"/>
    <property type="match status" value="1"/>
</dbReference>
<protein>
    <submittedName>
        <fullName evidence="3">DUF1630-domain-containing protein</fullName>
    </submittedName>
</protein>
<feature type="domain" description="UDENN" evidence="2">
    <location>
        <begin position="27"/>
        <end position="495"/>
    </location>
</feature>
<dbReference type="PANTHER" id="PTHR13677">
    <property type="entry name" value="LD41638P"/>
    <property type="match status" value="1"/>
</dbReference>
<evidence type="ECO:0000256" key="1">
    <source>
        <dbReference type="ARBA" id="ARBA00007159"/>
    </source>
</evidence>
<evidence type="ECO:0000313" key="4">
    <source>
        <dbReference type="Proteomes" id="UP000800041"/>
    </source>
</evidence>
<organism evidence="3 4">
    <name type="scientific">Aulographum hederae CBS 113979</name>
    <dbReference type="NCBI Taxonomy" id="1176131"/>
    <lineage>
        <taxon>Eukaryota</taxon>
        <taxon>Fungi</taxon>
        <taxon>Dikarya</taxon>
        <taxon>Ascomycota</taxon>
        <taxon>Pezizomycotina</taxon>
        <taxon>Dothideomycetes</taxon>
        <taxon>Pleosporomycetidae</taxon>
        <taxon>Aulographales</taxon>
        <taxon>Aulographaceae</taxon>
    </lineage>
</organism>
<name>A0A6G1GUG1_9PEZI</name>